<comment type="similarity">
    <text evidence="3">Belongs to the HAD-like hydrolase superfamily. CbbY/CbbZ/Gph/YieH family.</text>
</comment>
<evidence type="ECO:0000256" key="2">
    <source>
        <dbReference type="ARBA" id="ARBA00004818"/>
    </source>
</evidence>
<evidence type="ECO:0000256" key="4">
    <source>
        <dbReference type="ARBA" id="ARBA00013078"/>
    </source>
</evidence>
<dbReference type="PANTHER" id="PTHR43434:SF1">
    <property type="entry name" value="PHOSPHOGLYCOLATE PHOSPHATASE"/>
    <property type="match status" value="1"/>
</dbReference>
<evidence type="ECO:0000256" key="1">
    <source>
        <dbReference type="ARBA" id="ARBA00000830"/>
    </source>
</evidence>
<sequence length="226" mass="24945">MRTLLFDIDGTLLTAHGGGRRAMLRTLREEFGLEDPEMVGSFHGRTDMGLMAQMLEMNGLEPTEQRRRRFRVGYAERFPGELQRSGGEVFVGVAELLKALAPARSCRLASMTGNLPETATRKLEHFHLRHYIQWIVGGDLDAQRNDLASRTLDTIRRRHGDDACRDVVVIGDTVADIVCARHIGASVVAVCTGGETYEELSAAGPDAIWHDFSDHQGVADCLLGDL</sequence>
<name>A0A5C5YB37_9PLAN</name>
<dbReference type="GO" id="GO:0008967">
    <property type="term" value="F:phosphoglycolate phosphatase activity"/>
    <property type="evidence" value="ECO:0007669"/>
    <property type="project" value="UniProtKB-EC"/>
</dbReference>
<dbReference type="RefSeq" id="WP_145301905.1">
    <property type="nucleotide sequence ID" value="NZ_CP036319.1"/>
</dbReference>
<dbReference type="SFLD" id="SFLDG01129">
    <property type="entry name" value="C1.5:_HAD__Beta-PGM__Phosphata"/>
    <property type="match status" value="1"/>
</dbReference>
<protein>
    <recommendedName>
        <fullName evidence="4">phosphoglycolate phosphatase</fullName>
        <ecNumber evidence="4">3.1.3.18</ecNumber>
    </recommendedName>
</protein>
<dbReference type="InterPro" id="IPR023198">
    <property type="entry name" value="PGP-like_dom2"/>
</dbReference>
<dbReference type="AlphaFoldDB" id="A0A5C5YB37"/>
<dbReference type="Pfam" id="PF00702">
    <property type="entry name" value="Hydrolase"/>
    <property type="match status" value="1"/>
</dbReference>
<dbReference type="SUPFAM" id="SSF56784">
    <property type="entry name" value="HAD-like"/>
    <property type="match status" value="1"/>
</dbReference>
<dbReference type="Gene3D" id="3.40.50.1000">
    <property type="entry name" value="HAD superfamily/HAD-like"/>
    <property type="match status" value="1"/>
</dbReference>
<dbReference type="InterPro" id="IPR023214">
    <property type="entry name" value="HAD_sf"/>
</dbReference>
<keyword evidence="6" id="KW-1185">Reference proteome</keyword>
<keyword evidence="5" id="KW-0378">Hydrolase</keyword>
<dbReference type="SFLD" id="SFLDS00003">
    <property type="entry name" value="Haloacid_Dehalogenase"/>
    <property type="match status" value="1"/>
</dbReference>
<dbReference type="Gene3D" id="1.10.150.240">
    <property type="entry name" value="Putative phosphatase, domain 2"/>
    <property type="match status" value="1"/>
</dbReference>
<comment type="catalytic activity">
    <reaction evidence="1">
        <text>2-phosphoglycolate + H2O = glycolate + phosphate</text>
        <dbReference type="Rhea" id="RHEA:14369"/>
        <dbReference type="ChEBI" id="CHEBI:15377"/>
        <dbReference type="ChEBI" id="CHEBI:29805"/>
        <dbReference type="ChEBI" id="CHEBI:43474"/>
        <dbReference type="ChEBI" id="CHEBI:58033"/>
        <dbReference type="EC" id="3.1.3.18"/>
    </reaction>
</comment>
<dbReference type="InterPro" id="IPR050155">
    <property type="entry name" value="HAD-like_hydrolase_sf"/>
</dbReference>
<dbReference type="EMBL" id="SJPL01000001">
    <property type="protein sequence ID" value="TWT70502.1"/>
    <property type="molecule type" value="Genomic_DNA"/>
</dbReference>
<dbReference type="InterPro" id="IPR036412">
    <property type="entry name" value="HAD-like_sf"/>
</dbReference>
<gene>
    <name evidence="5" type="primary">gph</name>
    <name evidence="5" type="ORF">Pan14r_28080</name>
</gene>
<dbReference type="GO" id="GO:0006281">
    <property type="term" value="P:DNA repair"/>
    <property type="evidence" value="ECO:0007669"/>
    <property type="project" value="TreeGrafter"/>
</dbReference>
<reference evidence="5 6" key="1">
    <citation type="submission" date="2019-02" db="EMBL/GenBank/DDBJ databases">
        <title>Deep-cultivation of Planctomycetes and their phenomic and genomic characterization uncovers novel biology.</title>
        <authorList>
            <person name="Wiegand S."/>
            <person name="Jogler M."/>
            <person name="Boedeker C."/>
            <person name="Pinto D."/>
            <person name="Vollmers J."/>
            <person name="Rivas-Marin E."/>
            <person name="Kohn T."/>
            <person name="Peeters S.H."/>
            <person name="Heuer A."/>
            <person name="Rast P."/>
            <person name="Oberbeckmann S."/>
            <person name="Bunk B."/>
            <person name="Jeske O."/>
            <person name="Meyerdierks A."/>
            <person name="Storesund J.E."/>
            <person name="Kallscheuer N."/>
            <person name="Luecker S."/>
            <person name="Lage O.M."/>
            <person name="Pohl T."/>
            <person name="Merkel B.J."/>
            <person name="Hornburger P."/>
            <person name="Mueller R.-W."/>
            <person name="Bruemmer F."/>
            <person name="Labrenz M."/>
            <person name="Spormann A.M."/>
            <person name="Op Den Camp H."/>
            <person name="Overmann J."/>
            <person name="Amann R."/>
            <person name="Jetten M.S.M."/>
            <person name="Mascher T."/>
            <person name="Medema M.H."/>
            <person name="Devos D.P."/>
            <person name="Kaster A.-K."/>
            <person name="Ovreas L."/>
            <person name="Rohde M."/>
            <person name="Galperin M.Y."/>
            <person name="Jogler C."/>
        </authorList>
    </citation>
    <scope>NUCLEOTIDE SEQUENCE [LARGE SCALE GENOMIC DNA]</scope>
    <source>
        <strain evidence="5 6">Pan14r</strain>
    </source>
</reference>
<dbReference type="GO" id="GO:0005829">
    <property type="term" value="C:cytosol"/>
    <property type="evidence" value="ECO:0007669"/>
    <property type="project" value="TreeGrafter"/>
</dbReference>
<organism evidence="5 6">
    <name type="scientific">Crateriforma conspicua</name>
    <dbReference type="NCBI Taxonomy" id="2527996"/>
    <lineage>
        <taxon>Bacteria</taxon>
        <taxon>Pseudomonadati</taxon>
        <taxon>Planctomycetota</taxon>
        <taxon>Planctomycetia</taxon>
        <taxon>Planctomycetales</taxon>
        <taxon>Planctomycetaceae</taxon>
        <taxon>Crateriforma</taxon>
    </lineage>
</organism>
<dbReference type="OrthoDB" id="9781769at2"/>
<proteinExistence type="inferred from homology"/>
<evidence type="ECO:0000313" key="6">
    <source>
        <dbReference type="Proteomes" id="UP000317238"/>
    </source>
</evidence>
<dbReference type="EC" id="3.1.3.18" evidence="4"/>
<dbReference type="PANTHER" id="PTHR43434">
    <property type="entry name" value="PHOSPHOGLYCOLATE PHOSPHATASE"/>
    <property type="match status" value="1"/>
</dbReference>
<comment type="pathway">
    <text evidence="2">Organic acid metabolism; glycolate biosynthesis; glycolate from 2-phosphoglycolate: step 1/1.</text>
</comment>
<evidence type="ECO:0000313" key="5">
    <source>
        <dbReference type="EMBL" id="TWT70502.1"/>
    </source>
</evidence>
<dbReference type="Proteomes" id="UP000317238">
    <property type="component" value="Unassembled WGS sequence"/>
</dbReference>
<accession>A0A5C5YB37</accession>
<comment type="caution">
    <text evidence="5">The sequence shown here is derived from an EMBL/GenBank/DDBJ whole genome shotgun (WGS) entry which is preliminary data.</text>
</comment>
<evidence type="ECO:0000256" key="3">
    <source>
        <dbReference type="ARBA" id="ARBA00006171"/>
    </source>
</evidence>